<protein>
    <submittedName>
        <fullName evidence="2">Uncharacterized protein</fullName>
    </submittedName>
</protein>
<reference evidence="3" key="1">
    <citation type="journal article" date="2018" name="Nat. Microbiol.">
        <title>Leveraging single-cell genomics to expand the fungal tree of life.</title>
        <authorList>
            <person name="Ahrendt S.R."/>
            <person name="Quandt C.A."/>
            <person name="Ciobanu D."/>
            <person name="Clum A."/>
            <person name="Salamov A."/>
            <person name="Andreopoulos B."/>
            <person name="Cheng J.F."/>
            <person name="Woyke T."/>
            <person name="Pelin A."/>
            <person name="Henrissat B."/>
            <person name="Reynolds N.K."/>
            <person name="Benny G.L."/>
            <person name="Smith M.E."/>
            <person name="James T.Y."/>
            <person name="Grigoriev I.V."/>
        </authorList>
    </citation>
    <scope>NUCLEOTIDE SEQUENCE [LARGE SCALE GENOMIC DNA]</scope>
</reference>
<evidence type="ECO:0000313" key="3">
    <source>
        <dbReference type="Proteomes" id="UP000269721"/>
    </source>
</evidence>
<evidence type="ECO:0000313" key="2">
    <source>
        <dbReference type="EMBL" id="RKO83842.1"/>
    </source>
</evidence>
<evidence type="ECO:0000256" key="1">
    <source>
        <dbReference type="SAM" id="MobiDB-lite"/>
    </source>
</evidence>
<organism evidence="2 3">
    <name type="scientific">Blyttiomyces helicus</name>
    <dbReference type="NCBI Taxonomy" id="388810"/>
    <lineage>
        <taxon>Eukaryota</taxon>
        <taxon>Fungi</taxon>
        <taxon>Fungi incertae sedis</taxon>
        <taxon>Chytridiomycota</taxon>
        <taxon>Chytridiomycota incertae sedis</taxon>
        <taxon>Chytridiomycetes</taxon>
        <taxon>Chytridiomycetes incertae sedis</taxon>
        <taxon>Blyttiomyces</taxon>
    </lineage>
</organism>
<dbReference type="Proteomes" id="UP000269721">
    <property type="component" value="Unassembled WGS sequence"/>
</dbReference>
<name>A0A4P9VX82_9FUNG</name>
<dbReference type="AlphaFoldDB" id="A0A4P9VX82"/>
<proteinExistence type="predicted"/>
<sequence length="191" mass="20765">MQGAGLGNEESLSRGQGPLTPRCPRVIQCVEEKADTPVWSNHRCWDVVPLRGLASMLEQCTVGRRKPHHGLAKLLDGLERFGGKNMIIVQFIHIVEPEWGVAAYQFQGTKQFFSFHLDRFFAEVIVVGDSLPMSGIHLVLQVFERTSDKTGGTGGVGICSTTVYVGGLNSSAHHPTNLPPPTPTEAAHQAP</sequence>
<feature type="region of interest" description="Disordered" evidence="1">
    <location>
        <begin position="170"/>
        <end position="191"/>
    </location>
</feature>
<gene>
    <name evidence="2" type="ORF">BDK51DRAFT_25928</name>
</gene>
<dbReference type="EMBL" id="ML000777">
    <property type="protein sequence ID" value="RKO83842.1"/>
    <property type="molecule type" value="Genomic_DNA"/>
</dbReference>
<accession>A0A4P9VX82</accession>
<keyword evidence="3" id="KW-1185">Reference proteome</keyword>